<feature type="transmembrane region" description="Helical" evidence="1">
    <location>
        <begin position="468"/>
        <end position="486"/>
    </location>
</feature>
<feature type="transmembrane region" description="Helical" evidence="1">
    <location>
        <begin position="123"/>
        <end position="145"/>
    </location>
</feature>
<keyword evidence="3" id="KW-1185">Reference proteome</keyword>
<organism evidence="2 3">
    <name type="scientific">Adhaeribacter terrigena</name>
    <dbReference type="NCBI Taxonomy" id="2793070"/>
    <lineage>
        <taxon>Bacteria</taxon>
        <taxon>Pseudomonadati</taxon>
        <taxon>Bacteroidota</taxon>
        <taxon>Cytophagia</taxon>
        <taxon>Cytophagales</taxon>
        <taxon>Hymenobacteraceae</taxon>
        <taxon>Adhaeribacter</taxon>
    </lineage>
</organism>
<feature type="transmembrane region" description="Helical" evidence="1">
    <location>
        <begin position="12"/>
        <end position="33"/>
    </location>
</feature>
<reference evidence="2 3" key="1">
    <citation type="submission" date="2020-12" db="EMBL/GenBank/DDBJ databases">
        <title>Bacterial novel species Adhaeribacter sp. BT258 isolated from soil.</title>
        <authorList>
            <person name="Jung H.-Y."/>
        </authorList>
    </citation>
    <scope>NUCLEOTIDE SEQUENCE [LARGE SCALE GENOMIC DNA]</scope>
    <source>
        <strain evidence="2 3">BT258</strain>
    </source>
</reference>
<comment type="caution">
    <text evidence="2">The sequence shown here is derived from an EMBL/GenBank/DDBJ whole genome shotgun (WGS) entry which is preliminary data.</text>
</comment>
<evidence type="ECO:0000313" key="2">
    <source>
        <dbReference type="EMBL" id="MBK0403166.1"/>
    </source>
</evidence>
<feature type="transmembrane region" description="Helical" evidence="1">
    <location>
        <begin position="315"/>
        <end position="335"/>
    </location>
</feature>
<sequence>MQPEYRQLLRYGFGILSAVAGLLLVFFAANAFLTFEQLFEVFRYEIRFTGNPYPFGFSFRTYQIVISSLAFLTLGSWFLFYFFRPPAVLNLAEAFGLHLKTLGFPLKKLRQQWTLLPTWEKKVLLVTGVLLVATRIYLLRLHPVITDEAATYLLFVSKGLKGSLTYYPLPNNHILYSVLCLPFDLIIGKAYWVLKLPALLISLALFPVVYLGLRSVFKFPVAFIAAVGCAFSNYALYYAVHGRGYTLLLFCTAIASLAMLKIVQQRAPVYWFIFMLASVAGFLTIPVFLYPFASLVLFGATYFLFVRNFCGFQHLIIACLFIGSVTALLYLPAMLVSGGSQLYGNDYVQAGDRQTVLAKLPFYISYMHGAMLGQETLGKYVWLLGIGVFLFLLLFRRRLTAVYEKAAIEPVILGWVVCGSLLPFLFLVLHGVMPPERIWLFLVFADFLMLGILFQVTVSFLSAKYQKTAPVFTVAFMALFAGYQLAKQQRDAGTDHSQSKIVENALRNIHPYGYRTVFSNCNAYGMNVIYEFLYSGEGDYVFDENTPKPGRQYDVVIVGTENPAPVPFGLSGYFLFHDDPRMKIYFRRKPQTQIPVPAK</sequence>
<gene>
    <name evidence="2" type="ORF">I5M27_09230</name>
</gene>
<evidence type="ECO:0000256" key="1">
    <source>
        <dbReference type="SAM" id="Phobius"/>
    </source>
</evidence>
<feature type="transmembrane region" description="Helical" evidence="1">
    <location>
        <begin position="192"/>
        <end position="213"/>
    </location>
</feature>
<name>A0ABS1C192_9BACT</name>
<dbReference type="EMBL" id="JAEHFX010000004">
    <property type="protein sequence ID" value="MBK0403166.1"/>
    <property type="molecule type" value="Genomic_DNA"/>
</dbReference>
<feature type="transmembrane region" description="Helical" evidence="1">
    <location>
        <begin position="219"/>
        <end position="240"/>
    </location>
</feature>
<feature type="transmembrane region" description="Helical" evidence="1">
    <location>
        <begin position="407"/>
        <end position="432"/>
    </location>
</feature>
<feature type="transmembrane region" description="Helical" evidence="1">
    <location>
        <begin position="270"/>
        <end position="303"/>
    </location>
</feature>
<keyword evidence="1" id="KW-1133">Transmembrane helix</keyword>
<feature type="transmembrane region" description="Helical" evidence="1">
    <location>
        <begin position="62"/>
        <end position="83"/>
    </location>
</feature>
<feature type="transmembrane region" description="Helical" evidence="1">
    <location>
        <begin position="438"/>
        <end position="461"/>
    </location>
</feature>
<dbReference type="Proteomes" id="UP000644147">
    <property type="component" value="Unassembled WGS sequence"/>
</dbReference>
<feature type="transmembrane region" description="Helical" evidence="1">
    <location>
        <begin position="377"/>
        <end position="395"/>
    </location>
</feature>
<accession>A0ABS1C192</accession>
<keyword evidence="1" id="KW-0812">Transmembrane</keyword>
<feature type="transmembrane region" description="Helical" evidence="1">
    <location>
        <begin position="247"/>
        <end position="264"/>
    </location>
</feature>
<dbReference type="RefSeq" id="WP_200505926.1">
    <property type="nucleotide sequence ID" value="NZ_JAEHFX010000004.1"/>
</dbReference>
<evidence type="ECO:0000313" key="3">
    <source>
        <dbReference type="Proteomes" id="UP000644147"/>
    </source>
</evidence>
<proteinExistence type="predicted"/>
<protein>
    <submittedName>
        <fullName evidence="2">Glycosyltransferase family 39 protein</fullName>
    </submittedName>
</protein>
<keyword evidence="1" id="KW-0472">Membrane</keyword>